<organism evidence="1 2">
    <name type="scientific">Myceligenerans crystallogenes</name>
    <dbReference type="NCBI Taxonomy" id="316335"/>
    <lineage>
        <taxon>Bacteria</taxon>
        <taxon>Bacillati</taxon>
        <taxon>Actinomycetota</taxon>
        <taxon>Actinomycetes</taxon>
        <taxon>Micrococcales</taxon>
        <taxon>Promicromonosporaceae</taxon>
        <taxon>Myceligenerans</taxon>
    </lineage>
</organism>
<evidence type="ECO:0000313" key="2">
    <source>
        <dbReference type="Proteomes" id="UP001501094"/>
    </source>
</evidence>
<dbReference type="InterPro" id="IPR026988">
    <property type="entry name" value="YaaC-like"/>
</dbReference>
<dbReference type="RefSeq" id="WP_344100048.1">
    <property type="nucleotide sequence ID" value="NZ_BAAANL010000002.1"/>
</dbReference>
<protein>
    <recommendedName>
        <fullName evidence="3">YaaC-like Protein</fullName>
    </recommendedName>
</protein>
<evidence type="ECO:0000313" key="1">
    <source>
        <dbReference type="EMBL" id="GAA1854683.1"/>
    </source>
</evidence>
<gene>
    <name evidence="1" type="ORF">GCM10009751_09270</name>
</gene>
<keyword evidence="2" id="KW-1185">Reference proteome</keyword>
<evidence type="ECO:0008006" key="3">
    <source>
        <dbReference type="Google" id="ProtNLM"/>
    </source>
</evidence>
<comment type="caution">
    <text evidence="1">The sequence shown here is derived from an EMBL/GenBank/DDBJ whole genome shotgun (WGS) entry which is preliminary data.</text>
</comment>
<name>A0ABP4ZGF1_9MICO</name>
<accession>A0ABP4ZGF1</accession>
<dbReference type="Pfam" id="PF14175">
    <property type="entry name" value="YaaC"/>
    <property type="match status" value="1"/>
</dbReference>
<sequence>MLFSAALEQAEQFFRAAAAVGPETRALLVFYGLAQTGRALRAVAQEDSDWHRSGGHGLTVVGASIGDHLSQALVMDQKKGHFRDVAAALGRASVPEEQTVGSLSRLLSLGTRFALDSPEHAHMPLRLELTSPEQTKVGGSLRADLAVPAATWAMELPPIGKRLAKHYDAYRAHVREQLQQYPTLRDAELYDPTPEHFDLRGGGGTRWVGLAWPGRRHPGFEDSGAPLHEFSDDNGRSVLIYPRGAGADLAVHPYLLWWAVLFAMAHHIRYEPTKWAAMVDVDRSDEAVTIEHIGEYALKALPELIHRTLVRTEPE</sequence>
<reference evidence="2" key="1">
    <citation type="journal article" date="2019" name="Int. J. Syst. Evol. Microbiol.">
        <title>The Global Catalogue of Microorganisms (GCM) 10K type strain sequencing project: providing services to taxonomists for standard genome sequencing and annotation.</title>
        <authorList>
            <consortium name="The Broad Institute Genomics Platform"/>
            <consortium name="The Broad Institute Genome Sequencing Center for Infectious Disease"/>
            <person name="Wu L."/>
            <person name="Ma J."/>
        </authorList>
    </citation>
    <scope>NUCLEOTIDE SEQUENCE [LARGE SCALE GENOMIC DNA]</scope>
    <source>
        <strain evidence="2">JCM 14326</strain>
    </source>
</reference>
<dbReference type="Proteomes" id="UP001501094">
    <property type="component" value="Unassembled WGS sequence"/>
</dbReference>
<proteinExistence type="predicted"/>
<dbReference type="EMBL" id="BAAANL010000002">
    <property type="protein sequence ID" value="GAA1854683.1"/>
    <property type="molecule type" value="Genomic_DNA"/>
</dbReference>